<evidence type="ECO:0000313" key="3">
    <source>
        <dbReference type="Proteomes" id="UP000318478"/>
    </source>
</evidence>
<reference evidence="2 3" key="1">
    <citation type="submission" date="2019-02" db="EMBL/GenBank/DDBJ databases">
        <title>Deep-cultivation of Planctomycetes and their phenomic and genomic characterization uncovers novel biology.</title>
        <authorList>
            <person name="Wiegand S."/>
            <person name="Jogler M."/>
            <person name="Boedeker C."/>
            <person name="Pinto D."/>
            <person name="Vollmers J."/>
            <person name="Rivas-Marin E."/>
            <person name="Kohn T."/>
            <person name="Peeters S.H."/>
            <person name="Heuer A."/>
            <person name="Rast P."/>
            <person name="Oberbeckmann S."/>
            <person name="Bunk B."/>
            <person name="Jeske O."/>
            <person name="Meyerdierks A."/>
            <person name="Storesund J.E."/>
            <person name="Kallscheuer N."/>
            <person name="Luecker S."/>
            <person name="Lage O.M."/>
            <person name="Pohl T."/>
            <person name="Merkel B.J."/>
            <person name="Hornburger P."/>
            <person name="Mueller R.-W."/>
            <person name="Bruemmer F."/>
            <person name="Labrenz M."/>
            <person name="Spormann A.M."/>
            <person name="Op Den Camp H."/>
            <person name="Overmann J."/>
            <person name="Amann R."/>
            <person name="Jetten M.S.M."/>
            <person name="Mascher T."/>
            <person name="Medema M.H."/>
            <person name="Devos D.P."/>
            <person name="Kaster A.-K."/>
            <person name="Ovreas L."/>
            <person name="Rohde M."/>
            <person name="Galperin M.Y."/>
            <person name="Jogler C."/>
        </authorList>
    </citation>
    <scope>NUCLEOTIDE SEQUENCE [LARGE SCALE GENOMIC DNA]</scope>
    <source>
        <strain evidence="2 3">Pla123a</strain>
    </source>
</reference>
<dbReference type="SUPFAM" id="SSF160631">
    <property type="entry name" value="SMI1/KNR4-like"/>
    <property type="match status" value="1"/>
</dbReference>
<proteinExistence type="predicted"/>
<dbReference type="AlphaFoldDB" id="A0A5C5YMV5"/>
<evidence type="ECO:0000259" key="1">
    <source>
        <dbReference type="SMART" id="SM00860"/>
    </source>
</evidence>
<dbReference type="Pfam" id="PF09346">
    <property type="entry name" value="SMI1_KNR4"/>
    <property type="match status" value="1"/>
</dbReference>
<comment type="caution">
    <text evidence="2">The sequence shown here is derived from an EMBL/GenBank/DDBJ whole genome shotgun (WGS) entry which is preliminary data.</text>
</comment>
<evidence type="ECO:0000313" key="2">
    <source>
        <dbReference type="EMBL" id="TWT76170.1"/>
    </source>
</evidence>
<organism evidence="2 3">
    <name type="scientific">Posidoniimonas polymericola</name>
    <dbReference type="NCBI Taxonomy" id="2528002"/>
    <lineage>
        <taxon>Bacteria</taxon>
        <taxon>Pseudomonadati</taxon>
        <taxon>Planctomycetota</taxon>
        <taxon>Planctomycetia</taxon>
        <taxon>Pirellulales</taxon>
        <taxon>Lacipirellulaceae</taxon>
        <taxon>Posidoniimonas</taxon>
    </lineage>
</organism>
<sequence>MEFDMARRRVPISESEVNNLELQLDCQLPSEYKDFLSCHNGGLPARNVFAIGSDTDYWVDWLCWVDNNLAKPSEFADHESLAFTLFKYAGLVPDDTLAIGRCCRDDLLLLRIAGNEKGQIEYKEIAGLLGASRVKKEAMRNEGITVLAPDFAEFFDSLMLPRL</sequence>
<dbReference type="RefSeq" id="WP_197527978.1">
    <property type="nucleotide sequence ID" value="NZ_SJPO01000006.1"/>
</dbReference>
<dbReference type="InterPro" id="IPR037883">
    <property type="entry name" value="Knr4/Smi1-like_sf"/>
</dbReference>
<dbReference type="Proteomes" id="UP000318478">
    <property type="component" value="Unassembled WGS sequence"/>
</dbReference>
<dbReference type="EMBL" id="SJPO01000006">
    <property type="protein sequence ID" value="TWT76170.1"/>
    <property type="molecule type" value="Genomic_DNA"/>
</dbReference>
<accession>A0A5C5YMV5</accession>
<name>A0A5C5YMV5_9BACT</name>
<dbReference type="SMART" id="SM00860">
    <property type="entry name" value="SMI1_KNR4"/>
    <property type="match status" value="1"/>
</dbReference>
<protein>
    <submittedName>
        <fullName evidence="2">SMI1 / KNR4 family protein</fullName>
    </submittedName>
</protein>
<feature type="domain" description="Knr4/Smi1-like" evidence="1">
    <location>
        <begin position="11"/>
        <end position="157"/>
    </location>
</feature>
<dbReference type="Gene3D" id="3.40.1580.10">
    <property type="entry name" value="SMI1/KNR4-like"/>
    <property type="match status" value="1"/>
</dbReference>
<keyword evidence="3" id="KW-1185">Reference proteome</keyword>
<gene>
    <name evidence="2" type="ORF">Pla123a_29590</name>
</gene>
<dbReference type="InterPro" id="IPR018958">
    <property type="entry name" value="Knr4/Smi1-like_dom"/>
</dbReference>